<keyword evidence="2" id="KW-1185">Reference proteome</keyword>
<name>A0ACD1DXR7_9BACT</name>
<accession>A0ACD1DXR7</accession>
<dbReference type="EMBL" id="CP074691">
    <property type="protein sequence ID" value="QVL37005.1"/>
    <property type="molecule type" value="Genomic_DNA"/>
</dbReference>
<proteinExistence type="predicted"/>
<organism evidence="1 2">
    <name type="scientific">Aminirod propionatiphilus</name>
    <dbReference type="NCBI Taxonomy" id="3415223"/>
    <lineage>
        <taxon>Bacteria</taxon>
        <taxon>Thermotogati</taxon>
        <taxon>Synergistota</taxon>
        <taxon>Synergistia</taxon>
        <taxon>Synergistales</taxon>
        <taxon>Aminiphilaceae</taxon>
        <taxon>Aminirod</taxon>
    </lineage>
</organism>
<reference evidence="1" key="1">
    <citation type="submission" date="2021-05" db="EMBL/GenBank/DDBJ databases">
        <title>An isolated secondary fermenter in methanogenic hydrocarbon-degrading communities.</title>
        <authorList>
            <person name="Liu Y.-F."/>
            <person name="Liu Z.-l."/>
        </authorList>
    </citation>
    <scope>NUCLEOTIDE SEQUENCE</scope>
    <source>
        <strain evidence="1">L-13</strain>
    </source>
</reference>
<sequence>MGSSLEEAISASIAEKTVPAILAALESRLSRERDEMRQAVAELALAVPIMNRFAKWAEGHEFQTAFEEESFVSEQYQFGGRIDWFGTMDGVPTLIDLKFTKALYPESTYQMSAYRHLLAERGIDVGRTKIVRFGRTEEEGFEEPELPEEVLETGWNVFLHLREIYALAKTLPKTGKAA</sequence>
<evidence type="ECO:0000313" key="2">
    <source>
        <dbReference type="Proteomes" id="UP000682204"/>
    </source>
</evidence>
<dbReference type="Proteomes" id="UP000682204">
    <property type="component" value="Chromosome"/>
</dbReference>
<gene>
    <name evidence="1" type="ORF">KIH16_04350</name>
</gene>
<evidence type="ECO:0000313" key="1">
    <source>
        <dbReference type="EMBL" id="QVL37005.1"/>
    </source>
</evidence>
<protein>
    <submittedName>
        <fullName evidence="1">Uncharacterized protein</fullName>
    </submittedName>
</protein>